<name>A0A9P4QSD5_9PLEO</name>
<evidence type="ECO:0000256" key="1">
    <source>
        <dbReference type="SAM" id="MobiDB-lite"/>
    </source>
</evidence>
<keyword evidence="2" id="KW-0812">Transmembrane</keyword>
<keyword evidence="2" id="KW-0472">Membrane</keyword>
<dbReference type="AlphaFoldDB" id="A0A9P4QSD5"/>
<keyword evidence="2" id="KW-1133">Transmembrane helix</keyword>
<comment type="caution">
    <text evidence="3">The sequence shown here is derived from an EMBL/GenBank/DDBJ whole genome shotgun (WGS) entry which is preliminary data.</text>
</comment>
<gene>
    <name evidence="3" type="ORF">EJ04DRAFT_565548</name>
</gene>
<evidence type="ECO:0000256" key="2">
    <source>
        <dbReference type="SAM" id="Phobius"/>
    </source>
</evidence>
<organism evidence="3 4">
    <name type="scientific">Polyplosphaeria fusca</name>
    <dbReference type="NCBI Taxonomy" id="682080"/>
    <lineage>
        <taxon>Eukaryota</taxon>
        <taxon>Fungi</taxon>
        <taxon>Dikarya</taxon>
        <taxon>Ascomycota</taxon>
        <taxon>Pezizomycotina</taxon>
        <taxon>Dothideomycetes</taxon>
        <taxon>Pleosporomycetidae</taxon>
        <taxon>Pleosporales</taxon>
        <taxon>Tetraplosphaeriaceae</taxon>
        <taxon>Polyplosphaeria</taxon>
    </lineage>
</organism>
<feature type="transmembrane region" description="Helical" evidence="2">
    <location>
        <begin position="20"/>
        <end position="46"/>
    </location>
</feature>
<evidence type="ECO:0000313" key="3">
    <source>
        <dbReference type="EMBL" id="KAF2732932.1"/>
    </source>
</evidence>
<proteinExistence type="predicted"/>
<reference evidence="3" key="1">
    <citation type="journal article" date="2020" name="Stud. Mycol.">
        <title>101 Dothideomycetes genomes: a test case for predicting lifestyles and emergence of pathogens.</title>
        <authorList>
            <person name="Haridas S."/>
            <person name="Albert R."/>
            <person name="Binder M."/>
            <person name="Bloem J."/>
            <person name="Labutti K."/>
            <person name="Salamov A."/>
            <person name="Andreopoulos B."/>
            <person name="Baker S."/>
            <person name="Barry K."/>
            <person name="Bills G."/>
            <person name="Bluhm B."/>
            <person name="Cannon C."/>
            <person name="Castanera R."/>
            <person name="Culley D."/>
            <person name="Daum C."/>
            <person name="Ezra D."/>
            <person name="Gonzalez J."/>
            <person name="Henrissat B."/>
            <person name="Kuo A."/>
            <person name="Liang C."/>
            <person name="Lipzen A."/>
            <person name="Lutzoni F."/>
            <person name="Magnuson J."/>
            <person name="Mondo S."/>
            <person name="Nolan M."/>
            <person name="Ohm R."/>
            <person name="Pangilinan J."/>
            <person name="Park H.-J."/>
            <person name="Ramirez L."/>
            <person name="Alfaro M."/>
            <person name="Sun H."/>
            <person name="Tritt A."/>
            <person name="Yoshinaga Y."/>
            <person name="Zwiers L.-H."/>
            <person name="Turgeon B."/>
            <person name="Goodwin S."/>
            <person name="Spatafora J."/>
            <person name="Crous P."/>
            <person name="Grigoriev I."/>
        </authorList>
    </citation>
    <scope>NUCLEOTIDE SEQUENCE</scope>
    <source>
        <strain evidence="3">CBS 125425</strain>
    </source>
</reference>
<protein>
    <submittedName>
        <fullName evidence="3">Uncharacterized protein</fullName>
    </submittedName>
</protein>
<dbReference type="EMBL" id="ML996169">
    <property type="protein sequence ID" value="KAF2732932.1"/>
    <property type="molecule type" value="Genomic_DNA"/>
</dbReference>
<feature type="region of interest" description="Disordered" evidence="1">
    <location>
        <begin position="144"/>
        <end position="176"/>
    </location>
</feature>
<keyword evidence="4" id="KW-1185">Reference proteome</keyword>
<dbReference type="Proteomes" id="UP000799444">
    <property type="component" value="Unassembled WGS sequence"/>
</dbReference>
<sequence length="258" mass="28494">MSDSMQTESPRYNNASLRSRLILILSIILPLVVVLAVVMAGVHCILKRHKRKLAKNHQADIEKSSERPTQLRVMTDFPTPELNIEEGFGAAPPVPPKDDKWLTRARSKSLGKILSPIQEQPHLLTPYPPLTHNRSFSATAHLNPTRTLSGPLAKPTRPAVRPLSRSLTGPTGAYPRNVLRTYAGPVPRMPPMRDPSFSGPAFESAAEVPPLLGRTISGRARIVEIASQSSRAGRHVSIDPARPTRVWDPEGRRTIYWG</sequence>
<accession>A0A9P4QSD5</accession>
<evidence type="ECO:0000313" key="4">
    <source>
        <dbReference type="Proteomes" id="UP000799444"/>
    </source>
</evidence>